<dbReference type="InterPro" id="IPR002508">
    <property type="entry name" value="MurNAc-LAA_cat"/>
</dbReference>
<dbReference type="PANTHER" id="PTHR30404">
    <property type="entry name" value="N-ACETYLMURAMOYL-L-ALANINE AMIDASE"/>
    <property type="match status" value="1"/>
</dbReference>
<feature type="domain" description="MurNAc-LAA" evidence="3">
    <location>
        <begin position="122"/>
        <end position="234"/>
    </location>
</feature>
<keyword evidence="5" id="KW-1185">Reference proteome</keyword>
<gene>
    <name evidence="4" type="ORF">EDD76_101120</name>
</gene>
<keyword evidence="1" id="KW-0378">Hydrolase</keyword>
<evidence type="ECO:0000313" key="4">
    <source>
        <dbReference type="EMBL" id="TCL61023.1"/>
    </source>
</evidence>
<evidence type="ECO:0000313" key="5">
    <source>
        <dbReference type="Proteomes" id="UP000295718"/>
    </source>
</evidence>
<dbReference type="SUPFAM" id="SSF53187">
    <property type="entry name" value="Zn-dependent exopeptidases"/>
    <property type="match status" value="1"/>
</dbReference>
<dbReference type="Pfam" id="PF01520">
    <property type="entry name" value="Amidase_3"/>
    <property type="match status" value="1"/>
</dbReference>
<organism evidence="4 5">
    <name type="scientific">Kineothrix alysoides</name>
    <dbReference type="NCBI Taxonomy" id="1469948"/>
    <lineage>
        <taxon>Bacteria</taxon>
        <taxon>Bacillati</taxon>
        <taxon>Bacillota</taxon>
        <taxon>Clostridia</taxon>
        <taxon>Lachnospirales</taxon>
        <taxon>Lachnospiraceae</taxon>
        <taxon>Kineothrix</taxon>
    </lineage>
</organism>
<dbReference type="Gene3D" id="3.40.630.40">
    <property type="entry name" value="Zn-dependent exopeptidases"/>
    <property type="match status" value="1"/>
</dbReference>
<dbReference type="STRING" id="1469948.GCA_000732725_02649"/>
<dbReference type="Proteomes" id="UP000295718">
    <property type="component" value="Unassembled WGS sequence"/>
</dbReference>
<dbReference type="PANTHER" id="PTHR30404:SF0">
    <property type="entry name" value="N-ACETYLMURAMOYL-L-ALANINE AMIDASE AMIC"/>
    <property type="match status" value="1"/>
</dbReference>
<keyword evidence="2" id="KW-0472">Membrane</keyword>
<accession>A0A4R1R647</accession>
<sequence>MIDEKQKKILGIVMAAILLVSMYFVARESAAYVNADKVLSGKSKGSPEEICVVIDAGHGGTDPGKVGINGVLEKDVNLKIANLVKKFLEAQDIKVVMTRTDEGGLYDANASNKKVQDMKRRIAIIEEAQPKIVISIHQNSYQEEYVHGAQVFYYTGSETGKALAKTIQNCFIVSVDPENKREAKANDSYYLLKKTSVPIVIVECGFLSNKEEAEKLNSEIYQEKAAWAVHMGVLQYLNSQK</sequence>
<proteinExistence type="predicted"/>
<reference evidence="4 5" key="1">
    <citation type="submission" date="2019-03" db="EMBL/GenBank/DDBJ databases">
        <title>Genomic Encyclopedia of Type Strains, Phase IV (KMG-IV): sequencing the most valuable type-strain genomes for metagenomic binning, comparative biology and taxonomic classification.</title>
        <authorList>
            <person name="Goeker M."/>
        </authorList>
    </citation>
    <scope>NUCLEOTIDE SEQUENCE [LARGE SCALE GENOMIC DNA]</scope>
    <source>
        <strain evidence="4 5">DSM 100556</strain>
    </source>
</reference>
<dbReference type="SMART" id="SM00646">
    <property type="entry name" value="Ami_3"/>
    <property type="match status" value="1"/>
</dbReference>
<keyword evidence="2" id="KW-0812">Transmembrane</keyword>
<evidence type="ECO:0000259" key="3">
    <source>
        <dbReference type="SMART" id="SM00646"/>
    </source>
</evidence>
<name>A0A4R1R647_9FIRM</name>
<dbReference type="GO" id="GO:0008745">
    <property type="term" value="F:N-acetylmuramoyl-L-alanine amidase activity"/>
    <property type="evidence" value="ECO:0007669"/>
    <property type="project" value="InterPro"/>
</dbReference>
<dbReference type="GO" id="GO:0009253">
    <property type="term" value="P:peptidoglycan catabolic process"/>
    <property type="evidence" value="ECO:0007669"/>
    <property type="project" value="InterPro"/>
</dbReference>
<protein>
    <submittedName>
        <fullName evidence="4">N-acetylmuramoyl-L-alanine amidase</fullName>
    </submittedName>
</protein>
<dbReference type="EMBL" id="SLUO01000001">
    <property type="protein sequence ID" value="TCL61023.1"/>
    <property type="molecule type" value="Genomic_DNA"/>
</dbReference>
<evidence type="ECO:0000256" key="2">
    <source>
        <dbReference type="SAM" id="Phobius"/>
    </source>
</evidence>
<dbReference type="RefSeq" id="WP_242843309.1">
    <property type="nucleotide sequence ID" value="NZ_JPNB01000002.1"/>
</dbReference>
<dbReference type="GO" id="GO:0030288">
    <property type="term" value="C:outer membrane-bounded periplasmic space"/>
    <property type="evidence" value="ECO:0007669"/>
    <property type="project" value="TreeGrafter"/>
</dbReference>
<dbReference type="AlphaFoldDB" id="A0A4R1R647"/>
<dbReference type="InterPro" id="IPR050695">
    <property type="entry name" value="N-acetylmuramoyl_amidase_3"/>
</dbReference>
<comment type="caution">
    <text evidence="4">The sequence shown here is derived from an EMBL/GenBank/DDBJ whole genome shotgun (WGS) entry which is preliminary data.</text>
</comment>
<evidence type="ECO:0000256" key="1">
    <source>
        <dbReference type="ARBA" id="ARBA00022801"/>
    </source>
</evidence>
<feature type="transmembrane region" description="Helical" evidence="2">
    <location>
        <begin position="9"/>
        <end position="26"/>
    </location>
</feature>
<keyword evidence="2" id="KW-1133">Transmembrane helix</keyword>
<dbReference type="CDD" id="cd02696">
    <property type="entry name" value="MurNAc-LAA"/>
    <property type="match status" value="1"/>
</dbReference>